<feature type="domain" description="YoaR-like putative peptidoglycan binding" evidence="2">
    <location>
        <begin position="135"/>
        <end position="198"/>
    </location>
</feature>
<dbReference type="Pfam" id="PF04294">
    <property type="entry name" value="VanW"/>
    <property type="match status" value="1"/>
</dbReference>
<protein>
    <submittedName>
        <fullName evidence="3">VanW family protein</fullName>
    </submittedName>
</protein>
<dbReference type="InterPro" id="IPR022029">
    <property type="entry name" value="YoaR-like_PG-bd"/>
</dbReference>
<dbReference type="InterPro" id="IPR052913">
    <property type="entry name" value="Glycopeptide_resist_protein"/>
</dbReference>
<evidence type="ECO:0000259" key="2">
    <source>
        <dbReference type="Pfam" id="PF12229"/>
    </source>
</evidence>
<organism evidence="3 4">
    <name type="scientific">Flaviflexus equikiangi</name>
    <dbReference type="NCBI Taxonomy" id="2758573"/>
    <lineage>
        <taxon>Bacteria</taxon>
        <taxon>Bacillati</taxon>
        <taxon>Actinomycetota</taxon>
        <taxon>Actinomycetes</taxon>
        <taxon>Actinomycetales</taxon>
        <taxon>Actinomycetaceae</taxon>
        <taxon>Flaviflexus</taxon>
    </lineage>
</organism>
<gene>
    <name evidence="3" type="ORF">JVW63_03050</name>
</gene>
<evidence type="ECO:0000313" key="4">
    <source>
        <dbReference type="Proteomes" id="UP000705983"/>
    </source>
</evidence>
<dbReference type="PANTHER" id="PTHR35788">
    <property type="entry name" value="EXPORTED PROTEIN-RELATED"/>
    <property type="match status" value="1"/>
</dbReference>
<dbReference type="EMBL" id="JAFFJS010000001">
    <property type="protein sequence ID" value="MBM9432681.1"/>
    <property type="molecule type" value="Genomic_DNA"/>
</dbReference>
<keyword evidence="1" id="KW-1133">Transmembrane helix</keyword>
<feature type="transmembrane region" description="Helical" evidence="1">
    <location>
        <begin position="24"/>
        <end position="49"/>
    </location>
</feature>
<keyword evidence="1" id="KW-0472">Membrane</keyword>
<comment type="caution">
    <text evidence="3">The sequence shown here is derived from an EMBL/GenBank/DDBJ whole genome shotgun (WGS) entry which is preliminary data.</text>
</comment>
<reference evidence="4" key="1">
    <citation type="submission" date="2021-02" db="EMBL/GenBank/DDBJ databases">
        <title>Leucobacter sp. CX169.</title>
        <authorList>
            <person name="Cheng Y."/>
        </authorList>
    </citation>
    <scope>NUCLEOTIDE SEQUENCE [LARGE SCALE GENOMIC DNA]</scope>
    <source>
        <strain evidence="4">JY899</strain>
    </source>
</reference>
<dbReference type="InterPro" id="IPR007391">
    <property type="entry name" value="Vancomycin_resist_VanW"/>
</dbReference>
<sequence>MFDDDRTSEWVPSRAVDDAESPRALWPFVAAAIGLVLVVVYIGMAFFFADRIPTNTTVAGVDVGGMSEEAAAEKLEADLAGAVSDPVPVTVAGTDITAEIDPTAASVAIDGAATVEGLTGLSFNPAHLLRHLSGSDDVDPVVSFDEAALSETISSLNEQLGTRPVDATISFAGSTIQTTPQVNGTGIDVETAVRILGQGWVSQTRPIELEPVDLEPDVTDKDVERVRTEQAEPLVASPLTVSVGERDVVLEPQRLAEAASFTADNGELTMIVDTAALVDQVIEGAGDDLEAPKNAEILIEDHAVGPIIRPGRSGMVIKTEATGEAIGAVVTTSTRTVEAVVTEEEPEFSTADAEALGIVEVVSEISTPLTNDPVRTQNLIVGTSKTNNTLVLPGEEFSLLTTLGPITEENGFVSSGVVVDGFNAVALGGGLSQLSTNTFNLGYRAGMEDIQHQPHSKYFDRYPMGVEATLWVPSVDMRWRNSSPFGVLVETWVEGGQVRSRLWSTAYYDVDITVSDPYNYVQPTTEVNTSPDCVPYAAGGPGFTVDVNRIVRREGEMIYNNSYSWTYQPVHAAVCG</sequence>
<evidence type="ECO:0000256" key="1">
    <source>
        <dbReference type="SAM" id="Phobius"/>
    </source>
</evidence>
<accession>A0ABS2TDE0</accession>
<evidence type="ECO:0000313" key="3">
    <source>
        <dbReference type="EMBL" id="MBM9432681.1"/>
    </source>
</evidence>
<dbReference type="PANTHER" id="PTHR35788:SF1">
    <property type="entry name" value="EXPORTED PROTEIN"/>
    <property type="match status" value="1"/>
</dbReference>
<dbReference type="Pfam" id="PF12229">
    <property type="entry name" value="PG_binding_4"/>
    <property type="match status" value="1"/>
</dbReference>
<dbReference type="RefSeq" id="WP_187996133.1">
    <property type="nucleotide sequence ID" value="NZ_JACEXG010000001.1"/>
</dbReference>
<keyword evidence="4" id="KW-1185">Reference proteome</keyword>
<proteinExistence type="predicted"/>
<dbReference type="Proteomes" id="UP000705983">
    <property type="component" value="Unassembled WGS sequence"/>
</dbReference>
<keyword evidence="1" id="KW-0812">Transmembrane</keyword>
<name>A0ABS2TDE0_9ACTO</name>